<feature type="domain" description="NERD" evidence="1">
    <location>
        <begin position="41"/>
        <end position="114"/>
    </location>
</feature>
<reference evidence="2" key="1">
    <citation type="submission" date="2022-04" db="EMBL/GenBank/DDBJ databases">
        <title>Halobacillus sp. isolated from saltern.</title>
        <authorList>
            <person name="Won M."/>
            <person name="Lee C.-M."/>
            <person name="Woen H.-Y."/>
            <person name="Kwon S.-W."/>
        </authorList>
    </citation>
    <scope>NUCLEOTIDE SEQUENCE</scope>
    <source>
        <strain evidence="2">SSHM10-5</strain>
    </source>
</reference>
<accession>A0ABY4HIN5</accession>
<dbReference type="EMBL" id="CP095075">
    <property type="protein sequence ID" value="UOR13770.1"/>
    <property type="molecule type" value="Genomic_DNA"/>
</dbReference>
<dbReference type="RefSeq" id="WP_245035595.1">
    <property type="nucleotide sequence ID" value="NZ_CP095075.1"/>
</dbReference>
<dbReference type="PROSITE" id="PS50965">
    <property type="entry name" value="NERD"/>
    <property type="match status" value="1"/>
</dbReference>
<sequence>MIRKNYSIPIYLEQLETLSSRLNHNHTKWPEIEEWPFRQSAGFAGEKALEYALLILNFQTSPHLLQHTTSPSYHSFFQIDVLLVTSSYDLILDVKNISGASYFDGVHTQLIRQK</sequence>
<organism evidence="2 3">
    <name type="scientific">Halobacillus amylolyticus</name>
    <dbReference type="NCBI Taxonomy" id="2932259"/>
    <lineage>
        <taxon>Bacteria</taxon>
        <taxon>Bacillati</taxon>
        <taxon>Bacillota</taxon>
        <taxon>Bacilli</taxon>
        <taxon>Bacillales</taxon>
        <taxon>Bacillaceae</taxon>
        <taxon>Halobacillus</taxon>
    </lineage>
</organism>
<dbReference type="Pfam" id="PF08378">
    <property type="entry name" value="NERD"/>
    <property type="match status" value="1"/>
</dbReference>
<dbReference type="Proteomes" id="UP000830326">
    <property type="component" value="Chromosome"/>
</dbReference>
<proteinExistence type="predicted"/>
<gene>
    <name evidence="2" type="ORF">MUO15_10175</name>
</gene>
<keyword evidence="3" id="KW-1185">Reference proteome</keyword>
<evidence type="ECO:0000313" key="3">
    <source>
        <dbReference type="Proteomes" id="UP000830326"/>
    </source>
</evidence>
<protein>
    <submittedName>
        <fullName evidence="2">NERD domain-containing protein</fullName>
    </submittedName>
</protein>
<dbReference type="InterPro" id="IPR011528">
    <property type="entry name" value="NERD"/>
</dbReference>
<evidence type="ECO:0000259" key="1">
    <source>
        <dbReference type="PROSITE" id="PS50965"/>
    </source>
</evidence>
<evidence type="ECO:0000313" key="2">
    <source>
        <dbReference type="EMBL" id="UOR13770.1"/>
    </source>
</evidence>
<name>A0ABY4HIN5_9BACI</name>